<keyword evidence="2" id="KW-0812">Transmembrane</keyword>
<organism evidence="3 4">
    <name type="scientific">Botryotinia convoluta</name>
    <dbReference type="NCBI Taxonomy" id="54673"/>
    <lineage>
        <taxon>Eukaryota</taxon>
        <taxon>Fungi</taxon>
        <taxon>Dikarya</taxon>
        <taxon>Ascomycota</taxon>
        <taxon>Pezizomycotina</taxon>
        <taxon>Leotiomycetes</taxon>
        <taxon>Helotiales</taxon>
        <taxon>Sclerotiniaceae</taxon>
        <taxon>Botryotinia</taxon>
    </lineage>
</organism>
<accession>A0A4Z1HJC5</accession>
<comment type="caution">
    <text evidence="3">The sequence shown here is derived from an EMBL/GenBank/DDBJ whole genome shotgun (WGS) entry which is preliminary data.</text>
</comment>
<feature type="transmembrane region" description="Helical" evidence="2">
    <location>
        <begin position="73"/>
        <end position="91"/>
    </location>
</feature>
<gene>
    <name evidence="3" type="ORF">BCON_0231g00140</name>
</gene>
<sequence>MVYISPLSTPTATSTATSETPLRPPINNTTPWSEVSLENWRNGVDFRSPPPAYDEEEQSETPHRFYKTNLEHLYKAIWLTVLIMVCFWFWLSQQQQRIHFYQYDTKISTAQPPLEGLQFIDTSHPYIRYVGRWSSTLDGSRKDGSFPGIYLDIAFNGSSTILLSLHNKDQQGHVKRIDARNKTAASGFPPLLDNTSAGPISLLAQVDDEEYVILPNATSLVAIRTKDLDPQSPHIIRIIAPMIGRDIIETFQFLGVWIDENGQLIPVQNPMSTTNLPFSERDVENEELGLSINAVDDVLPENASRRKMLEILTDLPGSMTGLDRRKHRIASNVANGILGGVMGWEYLTGEMFGSDHVTVGMDGMCLLQDCIGGRGSPAGLADVFFQSGPLGSGQYAQPWLFQSYVPDVMILNIGNADWESFRIYNEDYNMTTWELSVLFEETYVSLIKAIRTLAYPKYSGTMAEVSQYDYPQHRAVDIPIFVMRPFRGQLEQATHSVVDRLQFEGDKSVFWLDTSGWLNTDINFEGRSEDQDFFLDEGSPRKEWRLTEKGNQRVAILLHMHVCRYLAQEADKCAFLAPEAYQGGNLDPVAMHFDEYMRDEKERRLKKLFWVSPEDEGKLQVK</sequence>
<keyword evidence="2" id="KW-1133">Transmembrane helix</keyword>
<feature type="compositionally biased region" description="Low complexity" evidence="1">
    <location>
        <begin position="1"/>
        <end position="21"/>
    </location>
</feature>
<dbReference type="EMBL" id="PQXN01000230">
    <property type="protein sequence ID" value="TGO48731.1"/>
    <property type="molecule type" value="Genomic_DNA"/>
</dbReference>
<name>A0A4Z1HJC5_9HELO</name>
<dbReference type="OrthoDB" id="10267969at2759"/>
<dbReference type="Proteomes" id="UP000297527">
    <property type="component" value="Unassembled WGS sequence"/>
</dbReference>
<dbReference type="InterPro" id="IPR036514">
    <property type="entry name" value="SGNH_hydro_sf"/>
</dbReference>
<evidence type="ECO:0000256" key="2">
    <source>
        <dbReference type="SAM" id="Phobius"/>
    </source>
</evidence>
<proteinExistence type="predicted"/>
<keyword evidence="2" id="KW-0472">Membrane</keyword>
<evidence type="ECO:0000256" key="1">
    <source>
        <dbReference type="SAM" id="MobiDB-lite"/>
    </source>
</evidence>
<reference evidence="3 4" key="1">
    <citation type="submission" date="2017-12" db="EMBL/GenBank/DDBJ databases">
        <title>Comparative genomics of Botrytis spp.</title>
        <authorList>
            <person name="Valero-Jimenez C.A."/>
            <person name="Tapia P."/>
            <person name="Veloso J."/>
            <person name="Silva-Moreno E."/>
            <person name="Staats M."/>
            <person name="Valdes J.H."/>
            <person name="Van Kan J.A.L."/>
        </authorList>
    </citation>
    <scope>NUCLEOTIDE SEQUENCE [LARGE SCALE GENOMIC DNA]</scope>
    <source>
        <strain evidence="3 4">MUCL11595</strain>
    </source>
</reference>
<protein>
    <submittedName>
        <fullName evidence="3">Uncharacterized protein</fullName>
    </submittedName>
</protein>
<evidence type="ECO:0000313" key="4">
    <source>
        <dbReference type="Proteomes" id="UP000297527"/>
    </source>
</evidence>
<keyword evidence="4" id="KW-1185">Reference proteome</keyword>
<evidence type="ECO:0000313" key="3">
    <source>
        <dbReference type="EMBL" id="TGO48731.1"/>
    </source>
</evidence>
<dbReference type="AlphaFoldDB" id="A0A4Z1HJC5"/>
<dbReference type="Gene3D" id="3.40.50.1110">
    <property type="entry name" value="SGNH hydrolase"/>
    <property type="match status" value="1"/>
</dbReference>
<feature type="region of interest" description="Disordered" evidence="1">
    <location>
        <begin position="1"/>
        <end position="28"/>
    </location>
</feature>